<reference evidence="3 4" key="1">
    <citation type="submission" date="2020-06" db="EMBL/GenBank/DDBJ databases">
        <title>Characterization of fructooligosaccharide metabolism and fructooligosaccharide-degrading enzymes in human commensal butyrate producers.</title>
        <authorList>
            <person name="Tanno H."/>
            <person name="Fujii T."/>
            <person name="Hirano K."/>
            <person name="Maeno S."/>
            <person name="Tonozuka T."/>
            <person name="Sakamoto M."/>
            <person name="Ohkuma M."/>
            <person name="Tochio T."/>
            <person name="Endo A."/>
        </authorList>
    </citation>
    <scope>NUCLEOTIDE SEQUENCE [LARGE SCALE GENOMIC DNA]</scope>
    <source>
        <strain evidence="3 4">JCM 31056</strain>
    </source>
</reference>
<organism evidence="3 4">
    <name type="scientific">Butyricicoccus faecihominis</name>
    <dbReference type="NCBI Taxonomy" id="1712515"/>
    <lineage>
        <taxon>Bacteria</taxon>
        <taxon>Bacillati</taxon>
        <taxon>Bacillota</taxon>
        <taxon>Clostridia</taxon>
        <taxon>Eubacteriales</taxon>
        <taxon>Butyricicoccaceae</taxon>
        <taxon>Butyricicoccus</taxon>
    </lineage>
</organism>
<dbReference type="InterPro" id="IPR012337">
    <property type="entry name" value="RNaseH-like_sf"/>
</dbReference>
<comment type="caution">
    <text evidence="3">The sequence shown here is derived from an EMBL/GenBank/DDBJ whole genome shotgun (WGS) entry which is preliminary data.</text>
</comment>
<keyword evidence="4" id="KW-1185">Reference proteome</keyword>
<evidence type="ECO:0000313" key="3">
    <source>
        <dbReference type="EMBL" id="GFO89657.1"/>
    </source>
</evidence>
<dbReference type="Pfam" id="PF00665">
    <property type="entry name" value="rve"/>
    <property type="match status" value="1"/>
</dbReference>
<evidence type="ECO:0000256" key="1">
    <source>
        <dbReference type="ARBA" id="ARBA00002286"/>
    </source>
</evidence>
<dbReference type="Proteomes" id="UP000620147">
    <property type="component" value="Unassembled WGS sequence"/>
</dbReference>
<dbReference type="PROSITE" id="PS50994">
    <property type="entry name" value="INTEGRASE"/>
    <property type="match status" value="1"/>
</dbReference>
<dbReference type="SUPFAM" id="SSF53098">
    <property type="entry name" value="Ribonuclease H-like"/>
    <property type="match status" value="1"/>
</dbReference>
<accession>A0ABQ1E3X7</accession>
<name>A0ABQ1E3X7_9FIRM</name>
<dbReference type="EMBL" id="BLYJ01000072">
    <property type="protein sequence ID" value="GFO89657.1"/>
    <property type="molecule type" value="Genomic_DNA"/>
</dbReference>
<proteinExistence type="predicted"/>
<protein>
    <recommendedName>
        <fullName evidence="2">Integrase catalytic domain-containing protein</fullName>
    </recommendedName>
</protein>
<dbReference type="NCBIfam" id="NF033516">
    <property type="entry name" value="transpos_IS3"/>
    <property type="match status" value="1"/>
</dbReference>
<sequence>MAIERRQHKTLVVQKLRQKYSLNLLLSITQLPRATFYYHLKQMQKTDKYTSIKEEITTIYHENRGRYGYRRIMTVLRSRGFLVNHKTVQRLMKELGLICRVRMKKYRSYKGNMGKIAPNLLNRDFHADKPNQKWVTDVTEFSLFGKKLYLSPILDLHSSDLVSYTISDRPVLSMVTTMLNEAFAKIPDRTNLILHSDQG</sequence>
<dbReference type="InterPro" id="IPR050900">
    <property type="entry name" value="Transposase_IS3/IS150/IS904"/>
</dbReference>
<evidence type="ECO:0000313" key="4">
    <source>
        <dbReference type="Proteomes" id="UP000620147"/>
    </source>
</evidence>
<feature type="domain" description="Integrase catalytic" evidence="2">
    <location>
        <begin position="126"/>
        <end position="199"/>
    </location>
</feature>
<comment type="function">
    <text evidence="1">Involved in the transposition of the insertion sequence.</text>
</comment>
<dbReference type="Pfam" id="PF13276">
    <property type="entry name" value="HTH_21"/>
    <property type="match status" value="1"/>
</dbReference>
<evidence type="ECO:0000259" key="2">
    <source>
        <dbReference type="PROSITE" id="PS50994"/>
    </source>
</evidence>
<gene>
    <name evidence="3" type="ORF">BUFA31_28210</name>
</gene>
<dbReference type="PANTHER" id="PTHR46889">
    <property type="entry name" value="TRANSPOSASE INSF FOR INSERTION SEQUENCE IS3B-RELATED"/>
    <property type="match status" value="1"/>
</dbReference>
<dbReference type="InterPro" id="IPR048020">
    <property type="entry name" value="Transpos_IS3"/>
</dbReference>
<dbReference type="InterPro" id="IPR001584">
    <property type="entry name" value="Integrase_cat-core"/>
</dbReference>
<dbReference type="InterPro" id="IPR025948">
    <property type="entry name" value="HTH-like_dom"/>
</dbReference>